<evidence type="ECO:0000259" key="4">
    <source>
        <dbReference type="PROSITE" id="PS50111"/>
    </source>
</evidence>
<keyword evidence="3" id="KW-0472">Membrane</keyword>
<dbReference type="PANTHER" id="PTHR32089:SF112">
    <property type="entry name" value="LYSOZYME-LIKE PROTEIN-RELATED"/>
    <property type="match status" value="1"/>
</dbReference>
<dbReference type="EMBL" id="WSLF01000005">
    <property type="protein sequence ID" value="KAE9634478.1"/>
    <property type="molecule type" value="Genomic_DNA"/>
</dbReference>
<gene>
    <name evidence="5" type="ORF">GND95_07335</name>
</gene>
<evidence type="ECO:0000256" key="3">
    <source>
        <dbReference type="SAM" id="Phobius"/>
    </source>
</evidence>
<comment type="caution">
    <text evidence="5">The sequence shown here is derived from an EMBL/GenBank/DDBJ whole genome shotgun (WGS) entry which is preliminary data.</text>
</comment>
<reference evidence="5 6" key="1">
    <citation type="submission" date="2019-12" db="EMBL/GenBank/DDBJ databases">
        <title>Defluviitalea raffinosedens, isolated from a biogas fermenter, genome sequencing and characterization.</title>
        <authorList>
            <person name="Rettenmaier R."/>
            <person name="Schneider M."/>
            <person name="Neuhaus K."/>
            <person name="Liebl W."/>
            <person name="Zverlov V."/>
        </authorList>
    </citation>
    <scope>NUCLEOTIDE SEQUENCE [LARGE SCALE GENOMIC DNA]</scope>
    <source>
        <strain evidence="5 6">249c-K6</strain>
    </source>
</reference>
<dbReference type="InterPro" id="IPR004089">
    <property type="entry name" value="MCPsignal_dom"/>
</dbReference>
<dbReference type="AlphaFoldDB" id="A0A7C8HEM5"/>
<dbReference type="SMART" id="SM00283">
    <property type="entry name" value="MA"/>
    <property type="match status" value="1"/>
</dbReference>
<evidence type="ECO:0000313" key="5">
    <source>
        <dbReference type="EMBL" id="KAE9634478.1"/>
    </source>
</evidence>
<keyword evidence="3" id="KW-0812">Transmembrane</keyword>
<keyword evidence="1 2" id="KW-0807">Transducer</keyword>
<evidence type="ECO:0000313" key="6">
    <source>
        <dbReference type="Proteomes" id="UP000483018"/>
    </source>
</evidence>
<protein>
    <submittedName>
        <fullName evidence="5">Methyl-accepting chemotaxis protein</fullName>
    </submittedName>
</protein>
<proteinExistence type="predicted"/>
<dbReference type="OrthoDB" id="1937480at2"/>
<dbReference type="PANTHER" id="PTHR32089">
    <property type="entry name" value="METHYL-ACCEPTING CHEMOTAXIS PROTEIN MCPB"/>
    <property type="match status" value="1"/>
</dbReference>
<evidence type="ECO:0000256" key="2">
    <source>
        <dbReference type="PROSITE-ProRule" id="PRU00284"/>
    </source>
</evidence>
<feature type="transmembrane region" description="Helical" evidence="3">
    <location>
        <begin position="54"/>
        <end position="76"/>
    </location>
</feature>
<dbReference type="RefSeq" id="WP_158740208.1">
    <property type="nucleotide sequence ID" value="NZ_WSLF01000005.1"/>
</dbReference>
<dbReference type="Proteomes" id="UP000483018">
    <property type="component" value="Unassembled WGS sequence"/>
</dbReference>
<dbReference type="GO" id="GO:0016020">
    <property type="term" value="C:membrane"/>
    <property type="evidence" value="ECO:0007669"/>
    <property type="project" value="InterPro"/>
</dbReference>
<accession>A0A7C8HEM5</accession>
<name>A0A7C8HEM5_9FIRM</name>
<keyword evidence="3" id="KW-1133">Transmembrane helix</keyword>
<dbReference type="Pfam" id="PF00015">
    <property type="entry name" value="MCPsignal"/>
    <property type="match status" value="1"/>
</dbReference>
<evidence type="ECO:0000256" key="1">
    <source>
        <dbReference type="ARBA" id="ARBA00023224"/>
    </source>
</evidence>
<sequence length="436" mass="47979">MDEMGSKSQENPKDGLNIIKRIFAGSVFILLIVSILGGLLFSFVLKAFAHIDKFFLVFLLSAVFNVLLGGILFLAFSASIQRSTKHFVSLLGDISKGNFSIKIDHSSNNKVIRMIVDHMNLVTDQVRHIIQGTYNLTKSIVGSSIDMTDKVKEATASIQEISQTIDEIAAGASEQVLQAKTSVNIMENLSNQISVVYDSYNSIIQETEHVNILNKDGLNSVRILREKSDDYNLSSQKIFAAIENLTSTLNNIASFVESIKNIAEQTNLLALNAAIEAARAGDAGKGFAVVAEEVRKLADQSKVFTEQISSMMDNIQRDSEQAIEAMASMKNVSEQQIMSVNQTEESFNKIANAVDSIIVKINRTNEAIKEIETGKTESVKAIETTAHVSEETAAASEQLAATIELQLNIFEELKKSAEELNTLSKNMDENLRKFKL</sequence>
<organism evidence="5 6">
    <name type="scientific">Defluviitalea raffinosedens</name>
    <dbReference type="NCBI Taxonomy" id="1450156"/>
    <lineage>
        <taxon>Bacteria</taxon>
        <taxon>Bacillati</taxon>
        <taxon>Bacillota</taxon>
        <taxon>Clostridia</taxon>
        <taxon>Lachnospirales</taxon>
        <taxon>Defluviitaleaceae</taxon>
        <taxon>Defluviitalea</taxon>
    </lineage>
</organism>
<feature type="transmembrane region" description="Helical" evidence="3">
    <location>
        <begin position="21"/>
        <end position="48"/>
    </location>
</feature>
<dbReference type="GO" id="GO:0007165">
    <property type="term" value="P:signal transduction"/>
    <property type="evidence" value="ECO:0007669"/>
    <property type="project" value="UniProtKB-KW"/>
</dbReference>
<feature type="domain" description="Methyl-accepting transducer" evidence="4">
    <location>
        <begin position="150"/>
        <end position="400"/>
    </location>
</feature>
<keyword evidence="6" id="KW-1185">Reference proteome</keyword>
<dbReference type="PROSITE" id="PS50111">
    <property type="entry name" value="CHEMOTAXIS_TRANSDUC_2"/>
    <property type="match status" value="1"/>
</dbReference>
<dbReference type="SUPFAM" id="SSF58104">
    <property type="entry name" value="Methyl-accepting chemotaxis protein (MCP) signaling domain"/>
    <property type="match status" value="1"/>
</dbReference>
<dbReference type="Gene3D" id="1.10.287.950">
    <property type="entry name" value="Methyl-accepting chemotaxis protein"/>
    <property type="match status" value="1"/>
</dbReference>